<dbReference type="PANTHER" id="PTHR33512:SF10">
    <property type="entry name" value="PLANT_F17O14-7 PROTEIN"/>
    <property type="match status" value="1"/>
</dbReference>
<dbReference type="OrthoDB" id="1925347at2759"/>
<dbReference type="PANTHER" id="PTHR33512">
    <property type="entry name" value="PROTEIN, PUTATIVE (DUF1191)-RELATED"/>
    <property type="match status" value="1"/>
</dbReference>
<proteinExistence type="predicted"/>
<evidence type="ECO:0000313" key="2">
    <source>
        <dbReference type="RefSeq" id="XP_018858927.1"/>
    </source>
</evidence>
<gene>
    <name evidence="2" type="primary">LOC109020861</name>
</gene>
<reference evidence="2" key="1">
    <citation type="submission" date="2025-08" db="UniProtKB">
        <authorList>
            <consortium name="RefSeq"/>
        </authorList>
    </citation>
    <scope>IDENTIFICATION</scope>
    <source>
        <tissue evidence="2">Leaves</tissue>
    </source>
</reference>
<accession>A0A2I4HS19</accession>
<dbReference type="AlphaFoldDB" id="A0A2I4HS19"/>
<dbReference type="RefSeq" id="XP_018858927.1">
    <property type="nucleotide sequence ID" value="XM_019003382.2"/>
</dbReference>
<dbReference type="Proteomes" id="UP000235220">
    <property type="component" value="Chromosome 14"/>
</dbReference>
<organism evidence="1 2">
    <name type="scientific">Juglans regia</name>
    <name type="common">English walnut</name>
    <dbReference type="NCBI Taxonomy" id="51240"/>
    <lineage>
        <taxon>Eukaryota</taxon>
        <taxon>Viridiplantae</taxon>
        <taxon>Streptophyta</taxon>
        <taxon>Embryophyta</taxon>
        <taxon>Tracheophyta</taxon>
        <taxon>Spermatophyta</taxon>
        <taxon>Magnoliopsida</taxon>
        <taxon>eudicotyledons</taxon>
        <taxon>Gunneridae</taxon>
        <taxon>Pentapetalae</taxon>
        <taxon>rosids</taxon>
        <taxon>fabids</taxon>
        <taxon>Fagales</taxon>
        <taxon>Juglandaceae</taxon>
        <taxon>Juglans</taxon>
    </lineage>
</organism>
<dbReference type="Gramene" id="Jr14_07230_p1">
    <property type="protein sequence ID" value="cds.Jr14_07230_p1"/>
    <property type="gene ID" value="Jr14_07230"/>
</dbReference>
<sequence length="330" mass="35704">MLFRMRGFAELDCAYEMRIDQTSLVMVASLLCVLGWLPLLNAQLAGISARSLDAILQDYAFRAIAVRPKTGVPYDARLPSNLSGIGVSAMRLRSGSLRTRGVHSYKEFQIPIGVMEQPYVERLVLVYQNLGNWSSSLYPLPGFSYLAPVLGLLPYNGSDLSASNLPELDITASSHEPILIKFLNLSSAPDGLSPKCVFFDLHGSVQFDMMLTGDACSATQQGHFSVVVETPAPSPAPSGGEVPPPATAAGKSNSTVWIVLASVGGGLVLLAMLGLLFEWLRRCIQGKKVQQMEWAADRGQTLQTKTIGNTKAPFAMGTRTRPVLENEYVP</sequence>
<dbReference type="Pfam" id="PF06697">
    <property type="entry name" value="DUF1191"/>
    <property type="match status" value="1"/>
</dbReference>
<evidence type="ECO:0000313" key="1">
    <source>
        <dbReference type="Proteomes" id="UP000235220"/>
    </source>
</evidence>
<keyword evidence="1" id="KW-1185">Reference proteome</keyword>
<dbReference type="STRING" id="51240.A0A2I4HS19"/>
<protein>
    <submittedName>
        <fullName evidence="2">Uncharacterized protein LOC109020861</fullName>
    </submittedName>
</protein>
<name>A0A2I4HS19_JUGRE</name>
<dbReference type="GeneID" id="109020861"/>
<dbReference type="KEGG" id="jre:109020861"/>
<dbReference type="InterPro" id="IPR010605">
    <property type="entry name" value="DUF1191"/>
</dbReference>